<accession>W2XV71</accession>
<feature type="non-terminal residue" evidence="1">
    <location>
        <position position="1"/>
    </location>
</feature>
<sequence length="61" mass="6944">HPTLQPIELIWGIVKGRIARTPPKSGADVVKKVLQGLKEIRPFYCVLKFGIMKYAEYNKFG</sequence>
<dbReference type="OrthoDB" id="168086at2759"/>
<dbReference type="GO" id="GO:0003676">
    <property type="term" value="F:nucleic acid binding"/>
    <property type="evidence" value="ECO:0007669"/>
    <property type="project" value="InterPro"/>
</dbReference>
<organism evidence="1 2">
    <name type="scientific">Phytophthora nicotianae CJ01A1</name>
    <dbReference type="NCBI Taxonomy" id="1317063"/>
    <lineage>
        <taxon>Eukaryota</taxon>
        <taxon>Sar</taxon>
        <taxon>Stramenopiles</taxon>
        <taxon>Oomycota</taxon>
        <taxon>Peronosporomycetes</taxon>
        <taxon>Peronosporales</taxon>
        <taxon>Peronosporaceae</taxon>
        <taxon>Phytophthora</taxon>
    </lineage>
</organism>
<dbReference type="AlphaFoldDB" id="W2XV71"/>
<dbReference type="Proteomes" id="UP000018958">
    <property type="component" value="Unassembled WGS sequence"/>
</dbReference>
<gene>
    <name evidence="1" type="ORF">F441_00917</name>
</gene>
<proteinExistence type="predicted"/>
<evidence type="ECO:0000313" key="1">
    <source>
        <dbReference type="EMBL" id="ETP26288.1"/>
    </source>
</evidence>
<reference evidence="1 2" key="1">
    <citation type="submission" date="2013-11" db="EMBL/GenBank/DDBJ databases">
        <title>The Genome Sequence of Phytophthora parasitica CJ01A1.</title>
        <authorList>
            <consortium name="The Broad Institute Genomics Platform"/>
            <person name="Russ C."/>
            <person name="Tyler B."/>
            <person name="Panabieres F."/>
            <person name="Shan W."/>
            <person name="Tripathy S."/>
            <person name="Grunwald N."/>
            <person name="Machado M."/>
            <person name="Johnson C.S."/>
            <person name="Walker B."/>
            <person name="Young S.K."/>
            <person name="Zeng Q."/>
            <person name="Gargeya S."/>
            <person name="Fitzgerald M."/>
            <person name="Haas B."/>
            <person name="Abouelleil A."/>
            <person name="Allen A.W."/>
            <person name="Alvarado L."/>
            <person name="Arachchi H.M."/>
            <person name="Berlin A.M."/>
            <person name="Chapman S.B."/>
            <person name="Gainer-Dewar J."/>
            <person name="Goldberg J."/>
            <person name="Griggs A."/>
            <person name="Gujja S."/>
            <person name="Hansen M."/>
            <person name="Howarth C."/>
            <person name="Imamovic A."/>
            <person name="Ireland A."/>
            <person name="Larimer J."/>
            <person name="McCowan C."/>
            <person name="Murphy C."/>
            <person name="Pearson M."/>
            <person name="Poon T.W."/>
            <person name="Priest M."/>
            <person name="Roberts A."/>
            <person name="Saif S."/>
            <person name="Shea T."/>
            <person name="Sisk P."/>
            <person name="Sykes S."/>
            <person name="Wortman J."/>
            <person name="Nusbaum C."/>
            <person name="Birren B."/>
        </authorList>
    </citation>
    <scope>NUCLEOTIDE SEQUENCE [LARGE SCALE GENOMIC DNA]</scope>
    <source>
        <strain evidence="1 2">CJ01A1</strain>
    </source>
</reference>
<dbReference type="EMBL" id="ANIX01000201">
    <property type="protein sequence ID" value="ETP26288.1"/>
    <property type="molecule type" value="Genomic_DNA"/>
</dbReference>
<evidence type="ECO:0008006" key="3">
    <source>
        <dbReference type="Google" id="ProtNLM"/>
    </source>
</evidence>
<protein>
    <recommendedName>
        <fullName evidence="3">Tc1-like transposase DDE domain-containing protein</fullName>
    </recommendedName>
</protein>
<dbReference type="InterPro" id="IPR036397">
    <property type="entry name" value="RNaseH_sf"/>
</dbReference>
<name>W2XV71_PHYNI</name>
<evidence type="ECO:0000313" key="2">
    <source>
        <dbReference type="Proteomes" id="UP000018958"/>
    </source>
</evidence>
<comment type="caution">
    <text evidence="1">The sequence shown here is derived from an EMBL/GenBank/DDBJ whole genome shotgun (WGS) entry which is preliminary data.</text>
</comment>
<dbReference type="Gene3D" id="3.30.420.10">
    <property type="entry name" value="Ribonuclease H-like superfamily/Ribonuclease H"/>
    <property type="match status" value="1"/>
</dbReference>